<evidence type="ECO:0000256" key="4">
    <source>
        <dbReference type="ARBA" id="ARBA00022679"/>
    </source>
</evidence>
<dbReference type="InterPro" id="IPR050103">
    <property type="entry name" value="Class-III_PLP-dep_AT"/>
</dbReference>
<gene>
    <name evidence="7" type="ORF">AWY79_08785</name>
    <name evidence="8" type="ORF">EDC59_101633</name>
</gene>
<dbReference type="InterPro" id="IPR004632">
    <property type="entry name" value="4NH2But_aminotransferase_bac"/>
</dbReference>
<dbReference type="Gene3D" id="3.90.1150.10">
    <property type="entry name" value="Aspartate Aminotransferase, domain 1"/>
    <property type="match status" value="1"/>
</dbReference>
<dbReference type="Proteomes" id="UP000295506">
    <property type="component" value="Unassembled WGS sequence"/>
</dbReference>
<dbReference type="GO" id="GO:0034386">
    <property type="term" value="F:4-aminobutyrate:2-oxoglutarate transaminase activity"/>
    <property type="evidence" value="ECO:0007669"/>
    <property type="project" value="InterPro"/>
</dbReference>
<name>A0A126QMA2_9BACT</name>
<proteinExistence type="inferred from homology"/>
<evidence type="ECO:0000256" key="5">
    <source>
        <dbReference type="ARBA" id="ARBA00022898"/>
    </source>
</evidence>
<evidence type="ECO:0000256" key="2">
    <source>
        <dbReference type="ARBA" id="ARBA00008954"/>
    </source>
</evidence>
<dbReference type="InterPro" id="IPR005814">
    <property type="entry name" value="Aminotrans_3"/>
</dbReference>
<keyword evidence="5 6" id="KW-0663">Pyridoxal phosphate</keyword>
<dbReference type="SUPFAM" id="SSF53383">
    <property type="entry name" value="PLP-dependent transferases"/>
    <property type="match status" value="1"/>
</dbReference>
<dbReference type="InterPro" id="IPR049704">
    <property type="entry name" value="Aminotrans_3_PPA_site"/>
</dbReference>
<evidence type="ECO:0000313" key="7">
    <source>
        <dbReference type="EMBL" id="AMK11203.1"/>
    </source>
</evidence>
<keyword evidence="3 8" id="KW-0032">Aminotransferase</keyword>
<dbReference type="Pfam" id="PF00202">
    <property type="entry name" value="Aminotran_3"/>
    <property type="match status" value="1"/>
</dbReference>
<reference evidence="7 9" key="1">
    <citation type="journal article" date="2016" name="Front. Microbiol.">
        <title>Genome Sequence of the Piezophilic, Mesophilic Sulfate-Reducing Bacterium Desulfovibrio indicus J2T.</title>
        <authorList>
            <person name="Cao J."/>
            <person name="Maignien L."/>
            <person name="Shao Z."/>
            <person name="Alain K."/>
            <person name="Jebbar M."/>
        </authorList>
    </citation>
    <scope>NUCLEOTIDE SEQUENCE [LARGE SCALE GENOMIC DNA]</scope>
    <source>
        <strain evidence="7 9">J2</strain>
    </source>
</reference>
<dbReference type="Proteomes" id="UP000055611">
    <property type="component" value="Chromosome"/>
</dbReference>
<dbReference type="RefSeq" id="WP_066802596.1">
    <property type="nucleotide sequence ID" value="NZ_CP014206.1"/>
</dbReference>
<dbReference type="PANTHER" id="PTHR11986:SF58">
    <property type="entry name" value="LEUCINE_METHIONINE RACEMASE"/>
    <property type="match status" value="1"/>
</dbReference>
<comment type="cofactor">
    <cofactor evidence="1">
        <name>pyridoxal 5'-phosphate</name>
        <dbReference type="ChEBI" id="CHEBI:597326"/>
    </cofactor>
</comment>
<keyword evidence="9" id="KW-1185">Reference proteome</keyword>
<protein>
    <submittedName>
        <fullName evidence="7 8">4-aminobutyrate aminotransferase</fullName>
    </submittedName>
</protein>
<sequence length="433" mass="45638">MTNEELQKRREKAVPRGVSNAGPIFAAFAKGATVTDVEGREFIDFAGGIGVNNVGHCHPKVVAAVQEQAGKLLHSCYHVVQYEGYVALAEKLNRLTPGDHAKKTVLVNSGAEAVENAVKIARSATGRQAIVASGSGFHGRTLLASTLTAKIMPYKAGFGPYAPEVYRVPYAYCYRCPVGRSYPGCNLECAELLKKRFVDLVNPESVAAVILEPVAGEGGFVVPPKEYFPRIKEICEEFGILLIIDEVQTGFCRTGTLFAIEQWDLVPDLLTSAKSLGGGTVISACTGRAEIMDAPQVGGLGGTYGGNPVSCAAALAVIDVIETEDLAATSRALGAKIRAAFEDLAKKYDCIGDIRGLGSMLAMELVHDKAAKTPAPDLAKGLVAECQKNGLIILACGNAGNVIRTLMPLTISEAELAKGLSILEAAFAKVVKG</sequence>
<evidence type="ECO:0000313" key="9">
    <source>
        <dbReference type="Proteomes" id="UP000055611"/>
    </source>
</evidence>
<dbReference type="OrthoDB" id="9801834at2"/>
<dbReference type="EMBL" id="CP014206">
    <property type="protein sequence ID" value="AMK11203.1"/>
    <property type="molecule type" value="Genomic_DNA"/>
</dbReference>
<evidence type="ECO:0000256" key="1">
    <source>
        <dbReference type="ARBA" id="ARBA00001933"/>
    </source>
</evidence>
<evidence type="ECO:0000313" key="10">
    <source>
        <dbReference type="Proteomes" id="UP000295506"/>
    </source>
</evidence>
<accession>A0A126QMA2</accession>
<dbReference type="GO" id="GO:0009448">
    <property type="term" value="P:gamma-aminobutyric acid metabolic process"/>
    <property type="evidence" value="ECO:0007669"/>
    <property type="project" value="InterPro"/>
</dbReference>
<evidence type="ECO:0000256" key="3">
    <source>
        <dbReference type="ARBA" id="ARBA00022576"/>
    </source>
</evidence>
<evidence type="ECO:0000256" key="6">
    <source>
        <dbReference type="RuleBase" id="RU003560"/>
    </source>
</evidence>
<reference evidence="8 10" key="2">
    <citation type="submission" date="2019-03" db="EMBL/GenBank/DDBJ databases">
        <title>Genomic Encyclopedia of Type Strains, Phase IV (KMG-IV): sequencing the most valuable type-strain genomes for metagenomic binning, comparative biology and taxonomic classification.</title>
        <authorList>
            <person name="Goeker M."/>
        </authorList>
    </citation>
    <scope>NUCLEOTIDE SEQUENCE [LARGE SCALE GENOMIC DNA]</scope>
    <source>
        <strain evidence="8 10">DSM 101483</strain>
    </source>
</reference>
<dbReference type="NCBIfam" id="TIGR00700">
    <property type="entry name" value="GABAtrnsam"/>
    <property type="match status" value="1"/>
</dbReference>
<organism evidence="8 10">
    <name type="scientific">Pseudodesulfovibrio indicus</name>
    <dbReference type="NCBI Taxonomy" id="1716143"/>
    <lineage>
        <taxon>Bacteria</taxon>
        <taxon>Pseudomonadati</taxon>
        <taxon>Thermodesulfobacteriota</taxon>
        <taxon>Desulfovibrionia</taxon>
        <taxon>Desulfovibrionales</taxon>
        <taxon>Desulfovibrionaceae</taxon>
    </lineage>
</organism>
<dbReference type="PANTHER" id="PTHR11986">
    <property type="entry name" value="AMINOTRANSFERASE CLASS III"/>
    <property type="match status" value="1"/>
</dbReference>
<dbReference type="FunFam" id="3.40.640.10:FF:000013">
    <property type="entry name" value="4-aminobutyrate aminotransferase"/>
    <property type="match status" value="1"/>
</dbReference>
<dbReference type="EMBL" id="SOBK01000001">
    <property type="protein sequence ID" value="TDT92228.1"/>
    <property type="molecule type" value="Genomic_DNA"/>
</dbReference>
<dbReference type="KEGG" id="dej:AWY79_08785"/>
<dbReference type="InterPro" id="IPR015424">
    <property type="entry name" value="PyrdxlP-dep_Trfase"/>
</dbReference>
<evidence type="ECO:0000313" key="8">
    <source>
        <dbReference type="EMBL" id="TDT92228.1"/>
    </source>
</evidence>
<dbReference type="InterPro" id="IPR015422">
    <property type="entry name" value="PyrdxlP-dep_Trfase_small"/>
</dbReference>
<dbReference type="Gene3D" id="3.40.640.10">
    <property type="entry name" value="Type I PLP-dependent aspartate aminotransferase-like (Major domain)"/>
    <property type="match status" value="1"/>
</dbReference>
<dbReference type="CDD" id="cd00610">
    <property type="entry name" value="OAT_like"/>
    <property type="match status" value="1"/>
</dbReference>
<keyword evidence="4" id="KW-0808">Transferase</keyword>
<dbReference type="AlphaFoldDB" id="A0A126QMA2"/>
<dbReference type="PROSITE" id="PS00600">
    <property type="entry name" value="AA_TRANSFER_CLASS_3"/>
    <property type="match status" value="1"/>
</dbReference>
<dbReference type="GO" id="GO:0030170">
    <property type="term" value="F:pyridoxal phosphate binding"/>
    <property type="evidence" value="ECO:0007669"/>
    <property type="project" value="InterPro"/>
</dbReference>
<comment type="similarity">
    <text evidence="2 6">Belongs to the class-III pyridoxal-phosphate-dependent aminotransferase family.</text>
</comment>
<dbReference type="PIRSF" id="PIRSF000521">
    <property type="entry name" value="Transaminase_4ab_Lys_Orn"/>
    <property type="match status" value="1"/>
</dbReference>
<dbReference type="GO" id="GO:0042802">
    <property type="term" value="F:identical protein binding"/>
    <property type="evidence" value="ECO:0007669"/>
    <property type="project" value="TreeGrafter"/>
</dbReference>
<dbReference type="InterPro" id="IPR015421">
    <property type="entry name" value="PyrdxlP-dep_Trfase_major"/>
</dbReference>